<gene>
    <name evidence="2" type="ORF">TwortDSMZ_112</name>
</gene>
<proteinExistence type="predicted"/>
<reference evidence="2 3" key="1">
    <citation type="submission" date="2020-03" db="EMBL/GenBank/DDBJ databases">
        <title>Variable regions in the genome of staphylococcal bacteriophage Twort.</title>
        <authorList>
            <person name="Glowacka-Rutkowska A."/>
            <person name="Gawor J."/>
            <person name="Lobocka M."/>
        </authorList>
    </citation>
    <scope>NUCLEOTIDE SEQUENCE [LARGE SCALE GENOMIC DNA]</scope>
</reference>
<evidence type="ECO:0000256" key="1">
    <source>
        <dbReference type="SAM" id="MobiDB-lite"/>
    </source>
</evidence>
<evidence type="ECO:0000313" key="3">
    <source>
        <dbReference type="Proteomes" id="UP000503318"/>
    </source>
</evidence>
<dbReference type="RefSeq" id="YP_238563.1">
    <property type="nucleotide sequence ID" value="NC_007021.1"/>
</dbReference>
<protein>
    <submittedName>
        <fullName evidence="2">Tail morphogenetic protein B</fullName>
    </submittedName>
</protein>
<sequence>MREFNVLPTDERFRNLTDLQIEFILYNMVQDNKEQELIAKGKRFDSHFEDDDRSWMEADEEDFEVVPDYIDLEDINKQIENKLSEEEKQRRQERFDSDDPDEMDRVDLVLEEQRRRIEELDRELGITSDKPVEYSKDTIGQALDELDEDDWI</sequence>
<organismHost>
    <name type="scientific">Twortvirus twort</name>
    <dbReference type="NCBI Taxonomy" id="55510"/>
</organismHost>
<feature type="region of interest" description="Disordered" evidence="1">
    <location>
        <begin position="80"/>
        <end position="105"/>
    </location>
</feature>
<accession>A0A6H0X5A8</accession>
<name>A0A6H0X5A8_BPTWO</name>
<dbReference type="OrthoDB" id="10314at10239"/>
<evidence type="ECO:0000313" key="2">
    <source>
        <dbReference type="EMBL" id="QIW89111.1"/>
    </source>
</evidence>
<organism evidence="2 3">
    <name type="scientific">Staphylococcus phage Twort (strain DSM 17442 / HER 48)</name>
    <name type="common">Bacteriophage Twort</name>
    <dbReference type="NCBI Taxonomy" id="2908167"/>
    <lineage>
        <taxon>Viruses</taxon>
        <taxon>Duplodnaviria</taxon>
        <taxon>Heunggongvirae</taxon>
        <taxon>Uroviricota</taxon>
        <taxon>Caudoviricetes</taxon>
        <taxon>Herelleviridae</taxon>
        <taxon>Twortvirinae</taxon>
        <taxon>Twortvirus</taxon>
        <taxon>Twortvirus twort</taxon>
    </lineage>
</organism>
<dbReference type="KEGG" id="vg:5130349"/>
<dbReference type="EMBL" id="MT151386">
    <property type="protein sequence ID" value="QIW89111.1"/>
    <property type="molecule type" value="Genomic_DNA"/>
</dbReference>
<dbReference type="Proteomes" id="UP000503318">
    <property type="component" value="Segment"/>
</dbReference>